<organism evidence="9 10">
    <name type="scientific">Elysia crispata</name>
    <name type="common">lettuce slug</name>
    <dbReference type="NCBI Taxonomy" id="231223"/>
    <lineage>
        <taxon>Eukaryota</taxon>
        <taxon>Metazoa</taxon>
        <taxon>Spiralia</taxon>
        <taxon>Lophotrochozoa</taxon>
        <taxon>Mollusca</taxon>
        <taxon>Gastropoda</taxon>
        <taxon>Heterobranchia</taxon>
        <taxon>Euthyneura</taxon>
        <taxon>Panpulmonata</taxon>
        <taxon>Sacoglossa</taxon>
        <taxon>Placobranchoidea</taxon>
        <taxon>Plakobranchidae</taxon>
        <taxon>Elysia</taxon>
    </lineage>
</organism>
<evidence type="ECO:0000256" key="7">
    <source>
        <dbReference type="SAM" id="MobiDB-lite"/>
    </source>
</evidence>
<evidence type="ECO:0000256" key="5">
    <source>
        <dbReference type="ARBA" id="ARBA00022833"/>
    </source>
</evidence>
<feature type="compositionally biased region" description="Polar residues" evidence="7">
    <location>
        <begin position="265"/>
        <end position="289"/>
    </location>
</feature>
<dbReference type="SMART" id="SM00238">
    <property type="entry name" value="BIR"/>
    <property type="match status" value="3"/>
</dbReference>
<dbReference type="InterPro" id="IPR013083">
    <property type="entry name" value="Znf_RING/FYVE/PHD"/>
</dbReference>
<reference evidence="9" key="1">
    <citation type="journal article" date="2023" name="G3 (Bethesda)">
        <title>A reference genome for the long-term kleptoplast-retaining sea slug Elysia crispata morphotype clarki.</title>
        <authorList>
            <person name="Eastman K.E."/>
            <person name="Pendleton A.L."/>
            <person name="Shaikh M.A."/>
            <person name="Suttiyut T."/>
            <person name="Ogas R."/>
            <person name="Tomko P."/>
            <person name="Gavelis G."/>
            <person name="Widhalm J.R."/>
            <person name="Wisecaver J.H."/>
        </authorList>
    </citation>
    <scope>NUCLEOTIDE SEQUENCE</scope>
    <source>
        <strain evidence="9">ECLA1</strain>
    </source>
</reference>
<dbReference type="FunFam" id="1.10.1170.10:FF:000002">
    <property type="entry name" value="Baculoviral IAP repeat containing 7"/>
    <property type="match status" value="1"/>
</dbReference>
<dbReference type="InterPro" id="IPR001841">
    <property type="entry name" value="Znf_RING"/>
</dbReference>
<dbReference type="FunFam" id="3.30.40.10:FF:000184">
    <property type="entry name" value="Baculoviral IAP repeat containing 2"/>
    <property type="match status" value="1"/>
</dbReference>
<accession>A0AAE0XM18</accession>
<dbReference type="PROSITE" id="PS50089">
    <property type="entry name" value="ZF_RING_2"/>
    <property type="match status" value="1"/>
</dbReference>
<sequence length="654" mass="71371">MAKFNMSSELERLGTFHGWPDVMTVTDVSKNVKPSALTLARAGFSYTGSGDEVICFSCGLHVDNWERHHDPLVVHATRSPHCQLLMGAEPANQPVYVPPEKEYIKIKAMLTDLGIRATAAAAAGSPTLSHPNGSCSSFLADTLAMIYGDSMLSSSCQHSQPQGGASRKSHGRSSSSSSSPSSSRSTGTNSVSNSRSPSQNGSRRSSRSGNTASVASSRRGAINASPAHSSTSSPRRSSTSEANSENTTRSPQQGRPGFHRAHSCAQPQGRSSHSSDTVANRQVSLPSNTADHRLFRQSEEARLQTFQSWGGVRGASATEFAQAGFIYIGPPDRVQCVMCQGILKNWNDNDLPIEEHRKHFPDCAFVKDYFSRPSATRTGLRHPNFKTETARRTSFNNWDMTRNPTPRELAQAGFFYAGHGDSVKCFHCDGGLRNWEPNDDPWREHARWFPKCGFVIARKGADFITEVLNSCTEYQSASVDETEPKNVAQAAAQRPVDPREVTARMDSAIVRAVLKMDVPRRLVKQAIKKRLSENGEDFTSAEALLEAVFSLDFEAAGEEGEEAGELQEQLLASQGGSINRGNSSESSSTDSMRLMEENRQLKEQRQCKICMDEEVCVAFLPCGHLVCCATCAPALNACPICRAKIRGTVRTYMS</sequence>
<dbReference type="AlphaFoldDB" id="A0AAE0XM18"/>
<feature type="region of interest" description="Disordered" evidence="7">
    <location>
        <begin position="573"/>
        <end position="593"/>
    </location>
</feature>
<dbReference type="PROSITE" id="PS50143">
    <property type="entry name" value="BIR_REPEAT_2"/>
    <property type="match status" value="3"/>
</dbReference>
<dbReference type="Gene3D" id="1.10.1170.10">
    <property type="entry name" value="Inhibitor Of Apoptosis Protein (2mihbC-IAP-1), Chain A"/>
    <property type="match status" value="3"/>
</dbReference>
<proteinExistence type="inferred from homology"/>
<dbReference type="CDD" id="cd16713">
    <property type="entry name" value="RING-HC_BIRC2_3_7"/>
    <property type="match status" value="1"/>
</dbReference>
<dbReference type="Proteomes" id="UP001283361">
    <property type="component" value="Unassembled WGS sequence"/>
</dbReference>
<keyword evidence="3" id="KW-0479">Metal-binding</keyword>
<dbReference type="PANTHER" id="PTHR10044">
    <property type="entry name" value="INHIBITOR OF APOPTOSIS"/>
    <property type="match status" value="1"/>
</dbReference>
<dbReference type="GO" id="GO:0008270">
    <property type="term" value="F:zinc ion binding"/>
    <property type="evidence" value="ECO:0007669"/>
    <property type="project" value="UniProtKB-KW"/>
</dbReference>
<evidence type="ECO:0000313" key="10">
    <source>
        <dbReference type="Proteomes" id="UP001283361"/>
    </source>
</evidence>
<evidence type="ECO:0000259" key="8">
    <source>
        <dbReference type="PROSITE" id="PS50089"/>
    </source>
</evidence>
<dbReference type="GO" id="GO:0031398">
    <property type="term" value="P:positive regulation of protein ubiquitination"/>
    <property type="evidence" value="ECO:0007669"/>
    <property type="project" value="TreeGrafter"/>
</dbReference>
<dbReference type="PROSITE" id="PS01282">
    <property type="entry name" value="BIR_REPEAT_1"/>
    <property type="match status" value="2"/>
</dbReference>
<dbReference type="EMBL" id="JAWDGP010008055">
    <property type="protein sequence ID" value="KAK3696118.1"/>
    <property type="molecule type" value="Genomic_DNA"/>
</dbReference>
<dbReference type="Gene3D" id="3.30.40.10">
    <property type="entry name" value="Zinc/RING finger domain, C3HC4 (zinc finger)"/>
    <property type="match status" value="1"/>
</dbReference>
<dbReference type="GO" id="GO:0043066">
    <property type="term" value="P:negative regulation of apoptotic process"/>
    <property type="evidence" value="ECO:0007669"/>
    <property type="project" value="TreeGrafter"/>
</dbReference>
<dbReference type="CDD" id="cd14321">
    <property type="entry name" value="UBA_IAPs"/>
    <property type="match status" value="1"/>
</dbReference>
<feature type="compositionally biased region" description="Low complexity" evidence="7">
    <location>
        <begin position="224"/>
        <end position="250"/>
    </location>
</feature>
<protein>
    <recommendedName>
        <fullName evidence="8">RING-type domain-containing protein</fullName>
    </recommendedName>
</protein>
<evidence type="ECO:0000256" key="1">
    <source>
        <dbReference type="ARBA" id="ARBA00006672"/>
    </source>
</evidence>
<feature type="region of interest" description="Disordered" evidence="7">
    <location>
        <begin position="153"/>
        <end position="289"/>
    </location>
</feature>
<dbReference type="FunFam" id="1.10.1170.10:FF:000003">
    <property type="entry name" value="E3 ubiquitin-protein ligase XIAP"/>
    <property type="match status" value="1"/>
</dbReference>
<keyword evidence="5" id="KW-0862">Zinc</keyword>
<name>A0AAE0XM18_9GAST</name>
<keyword evidence="10" id="KW-1185">Reference proteome</keyword>
<evidence type="ECO:0000313" key="9">
    <source>
        <dbReference type="EMBL" id="KAK3696118.1"/>
    </source>
</evidence>
<dbReference type="GO" id="GO:0005634">
    <property type="term" value="C:nucleus"/>
    <property type="evidence" value="ECO:0007669"/>
    <property type="project" value="TreeGrafter"/>
</dbReference>
<dbReference type="GO" id="GO:0005737">
    <property type="term" value="C:cytoplasm"/>
    <property type="evidence" value="ECO:0007669"/>
    <property type="project" value="TreeGrafter"/>
</dbReference>
<dbReference type="Pfam" id="PF00653">
    <property type="entry name" value="BIR"/>
    <property type="match status" value="3"/>
</dbReference>
<dbReference type="GO" id="GO:0043027">
    <property type="term" value="F:cysteine-type endopeptidase inhibitor activity involved in apoptotic process"/>
    <property type="evidence" value="ECO:0007669"/>
    <property type="project" value="TreeGrafter"/>
</dbReference>
<dbReference type="PANTHER" id="PTHR10044:SF139">
    <property type="entry name" value="DEATH-ASSOCIATED INHIBITOR OF APOPTOSIS 2"/>
    <property type="match status" value="1"/>
</dbReference>
<evidence type="ECO:0000256" key="4">
    <source>
        <dbReference type="ARBA" id="ARBA00022771"/>
    </source>
</evidence>
<evidence type="ECO:0000256" key="3">
    <source>
        <dbReference type="ARBA" id="ARBA00022723"/>
    </source>
</evidence>
<keyword evidence="2" id="KW-0053">Apoptosis</keyword>
<dbReference type="Gene3D" id="1.10.8.10">
    <property type="entry name" value="DNA helicase RuvA subunit, C-terminal domain"/>
    <property type="match status" value="1"/>
</dbReference>
<feature type="compositionally biased region" description="Low complexity" evidence="7">
    <location>
        <begin position="573"/>
        <end position="591"/>
    </location>
</feature>
<comment type="similarity">
    <text evidence="1">Belongs to the IAP family.</text>
</comment>
<feature type="compositionally biased region" description="Low complexity" evidence="7">
    <location>
        <begin position="172"/>
        <end position="210"/>
    </location>
</feature>
<dbReference type="CDD" id="cd00022">
    <property type="entry name" value="BIR"/>
    <property type="match status" value="3"/>
</dbReference>
<dbReference type="Pfam" id="PF13920">
    <property type="entry name" value="zf-C3HC4_3"/>
    <property type="match status" value="1"/>
</dbReference>
<evidence type="ECO:0000256" key="6">
    <source>
        <dbReference type="PROSITE-ProRule" id="PRU00175"/>
    </source>
</evidence>
<dbReference type="GO" id="GO:0051726">
    <property type="term" value="P:regulation of cell cycle"/>
    <property type="evidence" value="ECO:0007669"/>
    <property type="project" value="TreeGrafter"/>
</dbReference>
<feature type="compositionally biased region" description="Polar residues" evidence="7">
    <location>
        <begin position="153"/>
        <end position="163"/>
    </location>
</feature>
<feature type="domain" description="RING-type" evidence="8">
    <location>
        <begin position="607"/>
        <end position="642"/>
    </location>
</feature>
<keyword evidence="4 6" id="KW-0863">Zinc-finger</keyword>
<gene>
    <name evidence="9" type="ORF">RRG08_061893</name>
</gene>
<dbReference type="SUPFAM" id="SSF57924">
    <property type="entry name" value="Inhibitor of apoptosis (IAP) repeat"/>
    <property type="match status" value="3"/>
</dbReference>
<evidence type="ECO:0000256" key="2">
    <source>
        <dbReference type="ARBA" id="ARBA00022703"/>
    </source>
</evidence>
<dbReference type="InterPro" id="IPR050784">
    <property type="entry name" value="IAP"/>
</dbReference>
<comment type="caution">
    <text evidence="9">The sequence shown here is derived from an EMBL/GenBank/DDBJ whole genome shotgun (WGS) entry which is preliminary data.</text>
</comment>
<dbReference type="InterPro" id="IPR001370">
    <property type="entry name" value="BIR_rpt"/>
</dbReference>
<dbReference type="GO" id="GO:0006915">
    <property type="term" value="P:apoptotic process"/>
    <property type="evidence" value="ECO:0007669"/>
    <property type="project" value="UniProtKB-KW"/>
</dbReference>
<dbReference type="GO" id="GO:0061630">
    <property type="term" value="F:ubiquitin protein ligase activity"/>
    <property type="evidence" value="ECO:0007669"/>
    <property type="project" value="TreeGrafter"/>
</dbReference>